<evidence type="ECO:0000313" key="2">
    <source>
        <dbReference type="Proteomes" id="UP000324222"/>
    </source>
</evidence>
<sequence>MWACGRAFIYIPSGDI</sequence>
<gene>
    <name evidence="1" type="ORF">E2C01_053863</name>
</gene>
<accession>A0A5B7GR71</accession>
<name>A0A5B7GR71_PORTR</name>
<dbReference type="EMBL" id="VSRR010016912">
    <property type="protein sequence ID" value="MPC59835.1"/>
    <property type="molecule type" value="Genomic_DNA"/>
</dbReference>
<comment type="caution">
    <text evidence="1">The sequence shown here is derived from an EMBL/GenBank/DDBJ whole genome shotgun (WGS) entry which is preliminary data.</text>
</comment>
<evidence type="ECO:0000313" key="1">
    <source>
        <dbReference type="EMBL" id="MPC59835.1"/>
    </source>
</evidence>
<organism evidence="1 2">
    <name type="scientific">Portunus trituberculatus</name>
    <name type="common">Swimming crab</name>
    <name type="synonym">Neptunus trituberculatus</name>
    <dbReference type="NCBI Taxonomy" id="210409"/>
    <lineage>
        <taxon>Eukaryota</taxon>
        <taxon>Metazoa</taxon>
        <taxon>Ecdysozoa</taxon>
        <taxon>Arthropoda</taxon>
        <taxon>Crustacea</taxon>
        <taxon>Multicrustacea</taxon>
        <taxon>Malacostraca</taxon>
        <taxon>Eumalacostraca</taxon>
        <taxon>Eucarida</taxon>
        <taxon>Decapoda</taxon>
        <taxon>Pleocyemata</taxon>
        <taxon>Brachyura</taxon>
        <taxon>Eubrachyura</taxon>
        <taxon>Portunoidea</taxon>
        <taxon>Portunidae</taxon>
        <taxon>Portuninae</taxon>
        <taxon>Portunus</taxon>
    </lineage>
</organism>
<protein>
    <submittedName>
        <fullName evidence="1">Uncharacterized protein</fullName>
    </submittedName>
</protein>
<reference evidence="1 2" key="1">
    <citation type="submission" date="2019-05" db="EMBL/GenBank/DDBJ databases">
        <title>Another draft genome of Portunus trituberculatus and its Hox gene families provides insights of decapod evolution.</title>
        <authorList>
            <person name="Jeong J.-H."/>
            <person name="Song I."/>
            <person name="Kim S."/>
            <person name="Choi T."/>
            <person name="Kim D."/>
            <person name="Ryu S."/>
            <person name="Kim W."/>
        </authorList>
    </citation>
    <scope>NUCLEOTIDE SEQUENCE [LARGE SCALE GENOMIC DNA]</scope>
    <source>
        <tissue evidence="1">Muscle</tissue>
    </source>
</reference>
<dbReference type="Proteomes" id="UP000324222">
    <property type="component" value="Unassembled WGS sequence"/>
</dbReference>
<proteinExistence type="predicted"/>
<keyword evidence="2" id="KW-1185">Reference proteome</keyword>
<dbReference type="AlphaFoldDB" id="A0A5B7GR71"/>